<dbReference type="FunFam" id="3.40.50.720:FF:000084">
    <property type="entry name" value="Short-chain dehydrogenase reductase"/>
    <property type="match status" value="1"/>
</dbReference>
<dbReference type="EMBL" id="MJEQ01001688">
    <property type="protein sequence ID" value="OIT29781.1"/>
    <property type="molecule type" value="Genomic_DNA"/>
</dbReference>
<keyword evidence="4" id="KW-1185">Reference proteome</keyword>
<dbReference type="Gene3D" id="3.40.50.720">
    <property type="entry name" value="NAD(P)-binding Rossmann-like Domain"/>
    <property type="match status" value="1"/>
</dbReference>
<dbReference type="PRINTS" id="PR00081">
    <property type="entry name" value="GDHRDH"/>
</dbReference>
<comment type="caution">
    <text evidence="3">The sequence shown here is derived from an EMBL/GenBank/DDBJ whole genome shotgun (WGS) entry which is preliminary data.</text>
</comment>
<gene>
    <name evidence="3" type="ORF">A4A49_36032</name>
</gene>
<evidence type="ECO:0000256" key="2">
    <source>
        <dbReference type="ARBA" id="ARBA00023002"/>
    </source>
</evidence>
<organism evidence="3 4">
    <name type="scientific">Nicotiana attenuata</name>
    <name type="common">Coyote tobacco</name>
    <dbReference type="NCBI Taxonomy" id="49451"/>
    <lineage>
        <taxon>Eukaryota</taxon>
        <taxon>Viridiplantae</taxon>
        <taxon>Streptophyta</taxon>
        <taxon>Embryophyta</taxon>
        <taxon>Tracheophyta</taxon>
        <taxon>Spermatophyta</taxon>
        <taxon>Magnoliopsida</taxon>
        <taxon>eudicotyledons</taxon>
        <taxon>Gunneridae</taxon>
        <taxon>Pentapetalae</taxon>
        <taxon>asterids</taxon>
        <taxon>lamiids</taxon>
        <taxon>Solanales</taxon>
        <taxon>Solanaceae</taxon>
        <taxon>Nicotianoideae</taxon>
        <taxon>Nicotianeae</taxon>
        <taxon>Nicotiana</taxon>
    </lineage>
</organism>
<dbReference type="PANTHER" id="PTHR42898">
    <property type="entry name" value="TROPINONE REDUCTASE"/>
    <property type="match status" value="1"/>
</dbReference>
<dbReference type="Gramene" id="OIT29781">
    <property type="protein sequence ID" value="OIT29781"/>
    <property type="gene ID" value="A4A49_36032"/>
</dbReference>
<keyword evidence="1" id="KW-0521">NADP</keyword>
<evidence type="ECO:0000256" key="1">
    <source>
        <dbReference type="ARBA" id="ARBA00022857"/>
    </source>
</evidence>
<dbReference type="InterPro" id="IPR002347">
    <property type="entry name" value="SDR_fam"/>
</dbReference>
<name>A0A314KK58_NICAT</name>
<evidence type="ECO:0000313" key="4">
    <source>
        <dbReference type="Proteomes" id="UP000187609"/>
    </source>
</evidence>
<dbReference type="AlphaFoldDB" id="A0A314KK58"/>
<reference evidence="3" key="1">
    <citation type="submission" date="2016-11" db="EMBL/GenBank/DDBJ databases">
        <title>The genome of Nicotiana attenuata.</title>
        <authorList>
            <person name="Xu S."/>
            <person name="Brockmoeller T."/>
            <person name="Gaquerel E."/>
            <person name="Navarro A."/>
            <person name="Kuhl H."/>
            <person name="Gase K."/>
            <person name="Ling Z."/>
            <person name="Zhou W."/>
            <person name="Kreitzer C."/>
            <person name="Stanke M."/>
            <person name="Tang H."/>
            <person name="Lyons E."/>
            <person name="Pandey P."/>
            <person name="Pandey S.P."/>
            <person name="Timmermann B."/>
            <person name="Baldwin I.T."/>
        </authorList>
    </citation>
    <scope>NUCLEOTIDE SEQUENCE [LARGE SCALE GENOMIC DNA]</scope>
    <source>
        <strain evidence="3">UT</strain>
    </source>
</reference>
<dbReference type="Proteomes" id="UP000187609">
    <property type="component" value="Unassembled WGS sequence"/>
</dbReference>
<dbReference type="OrthoDB" id="417891at2759"/>
<protein>
    <submittedName>
        <fullName evidence="3">Tropinone reductase-like protein</fullName>
    </submittedName>
</protein>
<dbReference type="PANTHER" id="PTHR42898:SF89">
    <property type="entry name" value="TROPINONE REDUCTASE-LIKE PROTEIN"/>
    <property type="match status" value="1"/>
</dbReference>
<dbReference type="KEGG" id="nau:109210892"/>
<dbReference type="SUPFAM" id="SSF51735">
    <property type="entry name" value="NAD(P)-binding Rossmann-fold domains"/>
    <property type="match status" value="1"/>
</dbReference>
<dbReference type="InterPro" id="IPR045000">
    <property type="entry name" value="TR"/>
</dbReference>
<accession>A0A314KK58</accession>
<keyword evidence="2" id="KW-0560">Oxidoreductase</keyword>
<dbReference type="GO" id="GO:0016616">
    <property type="term" value="F:oxidoreductase activity, acting on the CH-OH group of donors, NAD or NADP as acceptor"/>
    <property type="evidence" value="ECO:0007669"/>
    <property type="project" value="UniProtKB-ARBA"/>
</dbReference>
<dbReference type="Pfam" id="PF13561">
    <property type="entry name" value="adh_short_C2"/>
    <property type="match status" value="1"/>
</dbReference>
<proteinExistence type="predicted"/>
<evidence type="ECO:0000313" key="3">
    <source>
        <dbReference type="EMBL" id="OIT29781.1"/>
    </source>
</evidence>
<dbReference type="InterPro" id="IPR036291">
    <property type="entry name" value="NAD(P)-bd_dom_sf"/>
</dbReference>
<dbReference type="SMR" id="A0A314KK58"/>
<sequence length="264" mass="28537">MAKIEGFAKRWSLTGLTALVTGGTSGIGRAIVEELAQLGATVYTCSKTESELNEPMQDWADKGFQVKGSACDVTCREQRVELMEKVSSTFNGKLNILINNVGTNIQKATLEYTAEDYAHIFATNYESSFHLCQIAHPLLKASGAGIIVFNSSASSLVHVSGTSIYGPTKAAMNQLTRHLACEWAKDGIRVNGVVPWFINTPLVEYLVKDKTFLDGLISRTPLKRPGEVEEVSSLVAYLCLPAASYITGQVIVVDGGFTVGGFQF</sequence>
<dbReference type="PRINTS" id="PR00080">
    <property type="entry name" value="SDRFAMILY"/>
</dbReference>
<dbReference type="STRING" id="49451.A0A314KK58"/>